<dbReference type="Proteomes" id="UP001301958">
    <property type="component" value="Unassembled WGS sequence"/>
</dbReference>
<accession>A0AAN6YR29</accession>
<evidence type="ECO:0000256" key="1">
    <source>
        <dbReference type="SAM" id="Coils"/>
    </source>
</evidence>
<keyword evidence="1" id="KW-0175">Coiled coil</keyword>
<feature type="compositionally biased region" description="Polar residues" evidence="2">
    <location>
        <begin position="208"/>
        <end position="220"/>
    </location>
</feature>
<organism evidence="3 4">
    <name type="scientific">Podospora fimiseda</name>
    <dbReference type="NCBI Taxonomy" id="252190"/>
    <lineage>
        <taxon>Eukaryota</taxon>
        <taxon>Fungi</taxon>
        <taxon>Dikarya</taxon>
        <taxon>Ascomycota</taxon>
        <taxon>Pezizomycotina</taxon>
        <taxon>Sordariomycetes</taxon>
        <taxon>Sordariomycetidae</taxon>
        <taxon>Sordariales</taxon>
        <taxon>Podosporaceae</taxon>
        <taxon>Podospora</taxon>
    </lineage>
</organism>
<dbReference type="EMBL" id="MU865632">
    <property type="protein sequence ID" value="KAK4220827.1"/>
    <property type="molecule type" value="Genomic_DNA"/>
</dbReference>
<comment type="caution">
    <text evidence="3">The sequence shown here is derived from an EMBL/GenBank/DDBJ whole genome shotgun (WGS) entry which is preliminary data.</text>
</comment>
<proteinExistence type="predicted"/>
<protein>
    <submittedName>
        <fullName evidence="3">Uncharacterized protein</fullName>
    </submittedName>
</protein>
<feature type="region of interest" description="Disordered" evidence="2">
    <location>
        <begin position="1"/>
        <end position="23"/>
    </location>
</feature>
<dbReference type="AlphaFoldDB" id="A0AAN6YR29"/>
<reference evidence="3" key="2">
    <citation type="submission" date="2023-05" db="EMBL/GenBank/DDBJ databases">
        <authorList>
            <consortium name="Lawrence Berkeley National Laboratory"/>
            <person name="Steindorff A."/>
            <person name="Hensen N."/>
            <person name="Bonometti L."/>
            <person name="Westerberg I."/>
            <person name="Brannstrom I.O."/>
            <person name="Guillou S."/>
            <person name="Cros-Aarteil S."/>
            <person name="Calhoun S."/>
            <person name="Haridas S."/>
            <person name="Kuo A."/>
            <person name="Mondo S."/>
            <person name="Pangilinan J."/>
            <person name="Riley R."/>
            <person name="Labutti K."/>
            <person name="Andreopoulos B."/>
            <person name="Lipzen A."/>
            <person name="Chen C."/>
            <person name="Yanf M."/>
            <person name="Daum C."/>
            <person name="Ng V."/>
            <person name="Clum A."/>
            <person name="Ohm R."/>
            <person name="Martin F."/>
            <person name="Silar P."/>
            <person name="Natvig D."/>
            <person name="Lalanne C."/>
            <person name="Gautier V."/>
            <person name="Ament-Velasquez S.L."/>
            <person name="Kruys A."/>
            <person name="Hutchinson M.I."/>
            <person name="Powell A.J."/>
            <person name="Barry K."/>
            <person name="Miller A.N."/>
            <person name="Grigoriev I.V."/>
            <person name="Debuchy R."/>
            <person name="Gladieux P."/>
            <person name="Thoren M.H."/>
            <person name="Johannesson H."/>
        </authorList>
    </citation>
    <scope>NUCLEOTIDE SEQUENCE</scope>
    <source>
        <strain evidence="3">CBS 990.96</strain>
    </source>
</reference>
<keyword evidence="4" id="KW-1185">Reference proteome</keyword>
<sequence>MALATQTHDVCDDSTQPFSNRGSPISECDEDYLLPAYSKYKNINFVNRKVIIVWEDSNKQVQLFNNDNWRLDVVVDISKNQAFFRLYCKYFSKSKTESGHINIIISPEQIKTLRYEDKYPSLSYFKPPVFIAFDFCITGPLNIAIPESLPKPQTVDLINRLKAFAAVEEFGLYIIGFGTAAGKNTVDNQFKSIPAIISDPKRKWQKAAGSSNNNEWTGNAPSPPSYYYDGEQDFHSAAESFSHKRLRSDKPSSGNKPILEQVIERIEQLEKRMLEFSDRTPCRFDTEERENFHDTLNDKIEQLDYKWDSEIIGVRLELGGQVMDDTNQRVIEIAEGAYEDFCEGELPMLVQCEVKRQVEEAFVGIKKEMEKEMNRMKKEMEKEMESITRRLLAQMARSMMAAAGGSNEEGGYGNQGAKKAQ</sequence>
<name>A0AAN6YR29_9PEZI</name>
<feature type="coiled-coil region" evidence="1">
    <location>
        <begin position="366"/>
        <end position="397"/>
    </location>
</feature>
<evidence type="ECO:0000256" key="2">
    <source>
        <dbReference type="SAM" id="MobiDB-lite"/>
    </source>
</evidence>
<evidence type="ECO:0000313" key="3">
    <source>
        <dbReference type="EMBL" id="KAK4220827.1"/>
    </source>
</evidence>
<evidence type="ECO:0000313" key="4">
    <source>
        <dbReference type="Proteomes" id="UP001301958"/>
    </source>
</evidence>
<gene>
    <name evidence="3" type="ORF">QBC38DRAFT_160866</name>
</gene>
<feature type="region of interest" description="Disordered" evidence="2">
    <location>
        <begin position="401"/>
        <end position="421"/>
    </location>
</feature>
<feature type="region of interest" description="Disordered" evidence="2">
    <location>
        <begin position="207"/>
        <end position="229"/>
    </location>
</feature>
<reference evidence="3" key="1">
    <citation type="journal article" date="2023" name="Mol. Phylogenet. Evol.">
        <title>Genome-scale phylogeny and comparative genomics of the fungal order Sordariales.</title>
        <authorList>
            <person name="Hensen N."/>
            <person name="Bonometti L."/>
            <person name="Westerberg I."/>
            <person name="Brannstrom I.O."/>
            <person name="Guillou S."/>
            <person name="Cros-Aarteil S."/>
            <person name="Calhoun S."/>
            <person name="Haridas S."/>
            <person name="Kuo A."/>
            <person name="Mondo S."/>
            <person name="Pangilinan J."/>
            <person name="Riley R."/>
            <person name="LaButti K."/>
            <person name="Andreopoulos B."/>
            <person name="Lipzen A."/>
            <person name="Chen C."/>
            <person name="Yan M."/>
            <person name="Daum C."/>
            <person name="Ng V."/>
            <person name="Clum A."/>
            <person name="Steindorff A."/>
            <person name="Ohm R.A."/>
            <person name="Martin F."/>
            <person name="Silar P."/>
            <person name="Natvig D.O."/>
            <person name="Lalanne C."/>
            <person name="Gautier V."/>
            <person name="Ament-Velasquez S.L."/>
            <person name="Kruys A."/>
            <person name="Hutchinson M.I."/>
            <person name="Powell A.J."/>
            <person name="Barry K."/>
            <person name="Miller A.N."/>
            <person name="Grigoriev I.V."/>
            <person name="Debuchy R."/>
            <person name="Gladieux P."/>
            <person name="Hiltunen Thoren M."/>
            <person name="Johannesson H."/>
        </authorList>
    </citation>
    <scope>NUCLEOTIDE SEQUENCE</scope>
    <source>
        <strain evidence="3">CBS 990.96</strain>
    </source>
</reference>